<protein>
    <submittedName>
        <fullName evidence="2">Uncharacterized protein</fullName>
    </submittedName>
</protein>
<dbReference type="RefSeq" id="XP_030835020.1">
    <property type="nucleotide sequence ID" value="XM_030979160.1"/>
</dbReference>
<name>A0A7M7NE64_STRPU</name>
<accession>A0A7M7NE64</accession>
<dbReference type="PANTHER" id="PTHR34438">
    <property type="entry name" value="SI:DKEY-97L20.6"/>
    <property type="match status" value="1"/>
</dbReference>
<feature type="region of interest" description="Disordered" evidence="1">
    <location>
        <begin position="1"/>
        <end position="36"/>
    </location>
</feature>
<dbReference type="PANTHER" id="PTHR34438:SF1">
    <property type="entry name" value="CHROMOSOME 2 OPEN READING FRAME 81"/>
    <property type="match status" value="1"/>
</dbReference>
<evidence type="ECO:0000313" key="3">
    <source>
        <dbReference type="Proteomes" id="UP000007110"/>
    </source>
</evidence>
<dbReference type="EnsemblMetazoa" id="XM_030979160">
    <property type="protein sequence ID" value="XP_030835020"/>
    <property type="gene ID" value="LOC578284"/>
</dbReference>
<feature type="compositionally biased region" description="Basic residues" evidence="1">
    <location>
        <begin position="261"/>
        <end position="274"/>
    </location>
</feature>
<keyword evidence="3" id="KW-1185">Reference proteome</keyword>
<feature type="region of interest" description="Disordered" evidence="1">
    <location>
        <begin position="258"/>
        <end position="280"/>
    </location>
</feature>
<feature type="compositionally biased region" description="Acidic residues" evidence="1">
    <location>
        <begin position="182"/>
        <end position="211"/>
    </location>
</feature>
<dbReference type="GeneID" id="578284"/>
<dbReference type="InParanoid" id="A0A7M7NE64"/>
<reference evidence="3" key="1">
    <citation type="submission" date="2015-02" db="EMBL/GenBank/DDBJ databases">
        <title>Genome sequencing for Strongylocentrotus purpuratus.</title>
        <authorList>
            <person name="Murali S."/>
            <person name="Liu Y."/>
            <person name="Vee V."/>
            <person name="English A."/>
            <person name="Wang M."/>
            <person name="Skinner E."/>
            <person name="Han Y."/>
            <person name="Muzny D.M."/>
            <person name="Worley K.C."/>
            <person name="Gibbs R.A."/>
        </authorList>
    </citation>
    <scope>NUCLEOTIDE SEQUENCE</scope>
</reference>
<sequence>MSRATVSKSRAEKAKDKDKDRGGSTSVPVPPVNSDVIPGRFTETDWNSMLDKEDGEDFVIDIVSNIVDSALTVIYDNYIQKQLHPYVVTQARDAILQIIEWQFLARDEGETQPENDATWLEEDEPMPCVPDAWAQGSVPQKNRPLMSPLLSEPGTDITDVTGMSHHVILEDVVCESHADIELADGEEEGGEEDKEVDGEEEKEEGGDQTEDVSERLANAEQEEAEPKSEEVIIEETKVLNRIFFSIFIFFPHIQAKQEAHRPRKPKFKPHKGRVRSAGLRDMHKSLDEMEREVLEAERKASEPKVVRDSILDHMPSSCHSILKVQAGRPPGSKDVSYDDRGNVISVVRLDPDKLPSHRVRTQYAVVDPAVEAAHARLVAMRTGRYISQQKTEMAKQQAEVRAMTKSRGIPTSDGTKTGVKPLKTAASLATLASSHHSHGTKHMDYAAVPGGISPLPPPLIESMELSPGVVVKEGNRVKRGPKPQARYHDSITSAKLRSLRPVHQLDMRDAQLAVADIINAKGPLLRALPVNEPIPPIATRPTPPPPKSLQMA</sequence>
<dbReference type="InterPro" id="IPR028042">
    <property type="entry name" value="DUF4639"/>
</dbReference>
<dbReference type="AlphaFoldDB" id="A0A7M7NE64"/>
<feature type="compositionally biased region" description="Basic and acidic residues" evidence="1">
    <location>
        <begin position="9"/>
        <end position="22"/>
    </location>
</feature>
<dbReference type="Pfam" id="PF15479">
    <property type="entry name" value="DUF4639"/>
    <property type="match status" value="1"/>
</dbReference>
<dbReference type="KEGG" id="spu:578284"/>
<reference evidence="2" key="2">
    <citation type="submission" date="2021-01" db="UniProtKB">
        <authorList>
            <consortium name="EnsemblMetazoa"/>
        </authorList>
    </citation>
    <scope>IDENTIFICATION</scope>
</reference>
<evidence type="ECO:0000313" key="2">
    <source>
        <dbReference type="EnsemblMetazoa" id="XP_030835020"/>
    </source>
</evidence>
<evidence type="ECO:0000256" key="1">
    <source>
        <dbReference type="SAM" id="MobiDB-lite"/>
    </source>
</evidence>
<dbReference type="Proteomes" id="UP000007110">
    <property type="component" value="Unassembled WGS sequence"/>
</dbReference>
<organism evidence="2 3">
    <name type="scientific">Strongylocentrotus purpuratus</name>
    <name type="common">Purple sea urchin</name>
    <dbReference type="NCBI Taxonomy" id="7668"/>
    <lineage>
        <taxon>Eukaryota</taxon>
        <taxon>Metazoa</taxon>
        <taxon>Echinodermata</taxon>
        <taxon>Eleutherozoa</taxon>
        <taxon>Echinozoa</taxon>
        <taxon>Echinoidea</taxon>
        <taxon>Euechinoidea</taxon>
        <taxon>Echinacea</taxon>
        <taxon>Camarodonta</taxon>
        <taxon>Echinidea</taxon>
        <taxon>Strongylocentrotidae</taxon>
        <taxon>Strongylocentrotus</taxon>
    </lineage>
</organism>
<dbReference type="OrthoDB" id="193650at2759"/>
<feature type="region of interest" description="Disordered" evidence="1">
    <location>
        <begin position="182"/>
        <end position="229"/>
    </location>
</feature>
<proteinExistence type="predicted"/>
<dbReference type="OMA" id="ARQCVPY"/>